<evidence type="ECO:0000313" key="3">
    <source>
        <dbReference type="Proteomes" id="UP000183174"/>
    </source>
</evidence>
<reference evidence="2 3" key="1">
    <citation type="submission" date="2016-08" db="EMBL/GenBank/DDBJ databases">
        <authorList>
            <person name="Seilhamer J.J."/>
        </authorList>
    </citation>
    <scope>NUCLEOTIDE SEQUENCE [LARGE SCALE GENOMIC DNA]</scope>
    <source>
        <strain evidence="2 3">CCBAU 10071</strain>
    </source>
</reference>
<gene>
    <name evidence="2" type="ORF">GA0061099_102124</name>
</gene>
<sequence length="162" mass="18526">MSLAQQMHAERKARLARLGAIPTNSVVSKLTEAQIVPIRPERKLIIPPVEYFYPSFWCWDLITATNRILPTVKNIQNVVANHFDISVMDMVSARRTKNLILPRHVALYLAKEMTELSYPVIGRYFGGRDHSTIIHAVEKITARMESEPELKRTVDGLRGLFE</sequence>
<dbReference type="GO" id="GO:0006270">
    <property type="term" value="P:DNA replication initiation"/>
    <property type="evidence" value="ECO:0007669"/>
    <property type="project" value="InterPro"/>
</dbReference>
<organism evidence="2 3">
    <name type="scientific">Bradyrhizobium yuanmingense</name>
    <dbReference type="NCBI Taxonomy" id="108015"/>
    <lineage>
        <taxon>Bacteria</taxon>
        <taxon>Pseudomonadati</taxon>
        <taxon>Pseudomonadota</taxon>
        <taxon>Alphaproteobacteria</taxon>
        <taxon>Hyphomicrobiales</taxon>
        <taxon>Nitrobacteraceae</taxon>
        <taxon>Bradyrhizobium</taxon>
    </lineage>
</organism>
<dbReference type="SMART" id="SM00760">
    <property type="entry name" value="Bac_DnaA_C"/>
    <property type="match status" value="1"/>
</dbReference>
<dbReference type="AlphaFoldDB" id="A0A1C3XHT1"/>
<protein>
    <submittedName>
        <fullName evidence="2">DnaA protein helix-turn-helix</fullName>
    </submittedName>
</protein>
<dbReference type="InterPro" id="IPR018312">
    <property type="entry name" value="Chromosome_initiator_DnaA_CS"/>
</dbReference>
<dbReference type="GO" id="GO:0003688">
    <property type="term" value="F:DNA replication origin binding"/>
    <property type="evidence" value="ECO:0007669"/>
    <property type="project" value="InterPro"/>
</dbReference>
<dbReference type="Proteomes" id="UP000183174">
    <property type="component" value="Unassembled WGS sequence"/>
</dbReference>
<dbReference type="CDD" id="cd06571">
    <property type="entry name" value="Bac_DnaA_C"/>
    <property type="match status" value="1"/>
</dbReference>
<dbReference type="InterPro" id="IPR010921">
    <property type="entry name" value="Trp_repressor/repl_initiator"/>
</dbReference>
<dbReference type="Pfam" id="PF08299">
    <property type="entry name" value="Bac_DnaA_C"/>
    <property type="match status" value="1"/>
</dbReference>
<dbReference type="GO" id="GO:0005886">
    <property type="term" value="C:plasma membrane"/>
    <property type="evidence" value="ECO:0007669"/>
    <property type="project" value="TreeGrafter"/>
</dbReference>
<evidence type="ECO:0000313" key="2">
    <source>
        <dbReference type="EMBL" id="SCB51715.1"/>
    </source>
</evidence>
<dbReference type="PROSITE" id="PS01008">
    <property type="entry name" value="DNAA"/>
    <property type="match status" value="1"/>
</dbReference>
<dbReference type="PANTHER" id="PTHR30050">
    <property type="entry name" value="CHROMOSOMAL REPLICATION INITIATOR PROTEIN DNAA"/>
    <property type="match status" value="1"/>
</dbReference>
<dbReference type="GO" id="GO:0006275">
    <property type="term" value="P:regulation of DNA replication"/>
    <property type="evidence" value="ECO:0007669"/>
    <property type="project" value="InterPro"/>
</dbReference>
<accession>A0A1C3XHT1</accession>
<dbReference type="SUPFAM" id="SSF48295">
    <property type="entry name" value="TrpR-like"/>
    <property type="match status" value="1"/>
</dbReference>
<dbReference type="GO" id="GO:0005524">
    <property type="term" value="F:ATP binding"/>
    <property type="evidence" value="ECO:0007669"/>
    <property type="project" value="InterPro"/>
</dbReference>
<feature type="domain" description="Chromosomal replication initiator DnaA C-terminal" evidence="1">
    <location>
        <begin position="71"/>
        <end position="140"/>
    </location>
</feature>
<dbReference type="InterPro" id="IPR013159">
    <property type="entry name" value="DnaA_C"/>
</dbReference>
<evidence type="ECO:0000259" key="1">
    <source>
        <dbReference type="SMART" id="SM00760"/>
    </source>
</evidence>
<dbReference type="Gene3D" id="1.10.1750.10">
    <property type="match status" value="1"/>
</dbReference>
<proteinExistence type="predicted"/>
<dbReference type="PANTHER" id="PTHR30050:SF2">
    <property type="entry name" value="CHROMOSOMAL REPLICATION INITIATOR PROTEIN DNAA"/>
    <property type="match status" value="1"/>
</dbReference>
<name>A0A1C3XHT1_9BRAD</name>
<dbReference type="EMBL" id="FMAE01000021">
    <property type="protein sequence ID" value="SCB51715.1"/>
    <property type="molecule type" value="Genomic_DNA"/>
</dbReference>
<dbReference type="RefSeq" id="WP_083235155.1">
    <property type="nucleotide sequence ID" value="NZ_FMAE01000021.1"/>
</dbReference>